<proteinExistence type="predicted"/>
<reference evidence="2 3" key="1">
    <citation type="submission" date="2022-04" db="EMBL/GenBank/DDBJ databases">
        <title>Identification of a novel bacterium isolated from mangrove sediments.</title>
        <authorList>
            <person name="Pan X."/>
        </authorList>
    </citation>
    <scope>NUCLEOTIDE SEQUENCE [LARGE SCALE GENOMIC DNA]</scope>
    <source>
        <strain evidence="2 3">B2638</strain>
    </source>
</reference>
<evidence type="ECO:0000259" key="1">
    <source>
        <dbReference type="Pfam" id="PF01593"/>
    </source>
</evidence>
<comment type="caution">
    <text evidence="2">The sequence shown here is derived from an EMBL/GenBank/DDBJ whole genome shotgun (WGS) entry which is preliminary data.</text>
</comment>
<gene>
    <name evidence="2" type="ORF">MTR66_17555</name>
</gene>
<dbReference type="Pfam" id="PF01593">
    <property type="entry name" value="Amino_oxidase"/>
    <property type="match status" value="1"/>
</dbReference>
<dbReference type="InterPro" id="IPR036188">
    <property type="entry name" value="FAD/NAD-bd_sf"/>
</dbReference>
<keyword evidence="3" id="KW-1185">Reference proteome</keyword>
<dbReference type="Proteomes" id="UP001202281">
    <property type="component" value="Unassembled WGS sequence"/>
</dbReference>
<dbReference type="InterPro" id="IPR002937">
    <property type="entry name" value="Amino_oxidase"/>
</dbReference>
<evidence type="ECO:0000313" key="3">
    <source>
        <dbReference type="Proteomes" id="UP001202281"/>
    </source>
</evidence>
<dbReference type="PANTHER" id="PTHR21197:SF0">
    <property type="entry name" value="UDP-GALACTOPYRANOSE MUTASE"/>
    <property type="match status" value="1"/>
</dbReference>
<dbReference type="PANTHER" id="PTHR21197">
    <property type="entry name" value="UDP-GALACTOPYRANOSE MUTASE"/>
    <property type="match status" value="1"/>
</dbReference>
<dbReference type="SUPFAM" id="SSF51905">
    <property type="entry name" value="FAD/NAD(P)-binding domain"/>
    <property type="match status" value="1"/>
</dbReference>
<organism evidence="2 3">
    <name type="scientific">Novosphingobium beihaiensis</name>
    <dbReference type="NCBI Taxonomy" id="2930389"/>
    <lineage>
        <taxon>Bacteria</taxon>
        <taxon>Pseudomonadati</taxon>
        <taxon>Pseudomonadota</taxon>
        <taxon>Alphaproteobacteria</taxon>
        <taxon>Sphingomonadales</taxon>
        <taxon>Sphingomonadaceae</taxon>
        <taxon>Novosphingobium</taxon>
    </lineage>
</organism>
<dbReference type="EMBL" id="JALHLG010000040">
    <property type="protein sequence ID" value="MCJ2188613.1"/>
    <property type="molecule type" value="Genomic_DNA"/>
</dbReference>
<accession>A0ABT0BUR3</accession>
<feature type="domain" description="Amine oxidase" evidence="1">
    <location>
        <begin position="20"/>
        <end position="284"/>
    </location>
</feature>
<name>A0ABT0BUR3_9SPHN</name>
<evidence type="ECO:0000313" key="2">
    <source>
        <dbReference type="EMBL" id="MCJ2188613.1"/>
    </source>
</evidence>
<dbReference type="RefSeq" id="WP_243923424.1">
    <property type="nucleotide sequence ID" value="NZ_JALHLG010000040.1"/>
</dbReference>
<dbReference type="Gene3D" id="3.50.50.60">
    <property type="entry name" value="FAD/NAD(P)-binding domain"/>
    <property type="match status" value="1"/>
</dbReference>
<sequence length="449" mass="48853">MLDPAPSRPNGLVVVLGGGIAGLAAASRLSQAGLRVLVIERERQGGGQHRGCDIGPYTFDAGSIFYERSAALFDLAPGLRDLCPAVTRVQRRITPGGAIRHYPFDPRELLARRVPDLLHAMADLAWSRLTVRRNGTLDAICRQRLGRHLFESTGLAAYIARFHHEPPGSVDESFFFHRMAYVARATQPAALARMALRAAAGQPAGARIRPPLHVRPREGFAPLFARITAHLAGRGVQFRFGEELFALRREGRFFLLCTTAGTFHAEAVVSTIPLDTLHRALFATGSGLVSLDMTALFVSAARLSPQLGNVLYNFDGKGLWKRATIYSRIYPQEHESREFLTVEAMIPQDASPAPGAVFADFQRHMEGLRLADGLVLEGHAHAGNAYPLYTPGSGAVTGQILRRIERAGIVLAGRQGRFEYLPTSSSVIRRVAEELDSARLLSAVCGPTA</sequence>
<protein>
    <submittedName>
        <fullName evidence="2">FAD-dependent oxidoreductase</fullName>
    </submittedName>
</protein>